<dbReference type="AlphaFoldDB" id="A0A9X3I0X1"/>
<sequence length="278" mass="32365">MERKNEFNREELQELRVLVKKFSQANTAGERKTIRRKFRNKGFYVSHFGIENIDIGQFESLIKAGRIQVIKEKNRFIIDKSEKSKGSVKEPEEQKEVLLYLEEKLIKGKYFSAAYLDSKQNLDCSGFYSIKLKSGSTLPKPYQVHLAERKHSIIYFGKAEGQTLRKRLLNQELRARGHGTFFRSIGAVLGYCPEKGSLLSYKNKKNYKFAPADEYKIIKWINENLEVSFIHYTGNFNIENDLIRKYTPLLNDTHNPLRLKELIEDKARCRAVANAESN</sequence>
<protein>
    <recommendedName>
        <fullName evidence="1">GIY-YIG catalytic domain-containing protein</fullName>
    </recommendedName>
</protein>
<dbReference type="EMBL" id="JAPJDA010000009">
    <property type="protein sequence ID" value="MCX2837878.1"/>
    <property type="molecule type" value="Genomic_DNA"/>
</dbReference>
<name>A0A9X3I0X1_9FLAO</name>
<gene>
    <name evidence="2" type="ORF">OQ279_06895</name>
</gene>
<keyword evidence="3" id="KW-1185">Reference proteome</keyword>
<accession>A0A9X3I0X1</accession>
<feature type="domain" description="GIY-YIG catalytic" evidence="1">
    <location>
        <begin position="126"/>
        <end position="261"/>
    </location>
</feature>
<proteinExistence type="predicted"/>
<dbReference type="InterPro" id="IPR049311">
    <property type="entry name" value="GIY_YIG_cat"/>
</dbReference>
<reference evidence="2" key="1">
    <citation type="submission" date="2022-11" db="EMBL/GenBank/DDBJ databases">
        <title>Salinimicrobium profundisediminis sp. nov., isolated from deep-sea sediment of the Mariana Trench.</title>
        <authorList>
            <person name="Fu H."/>
        </authorList>
    </citation>
    <scope>NUCLEOTIDE SEQUENCE</scope>
    <source>
        <strain evidence="2">MT39</strain>
    </source>
</reference>
<evidence type="ECO:0000313" key="2">
    <source>
        <dbReference type="EMBL" id="MCX2837878.1"/>
    </source>
</evidence>
<dbReference type="Proteomes" id="UP001148482">
    <property type="component" value="Unassembled WGS sequence"/>
</dbReference>
<comment type="caution">
    <text evidence="2">The sequence shown here is derived from an EMBL/GenBank/DDBJ whole genome shotgun (WGS) entry which is preliminary data.</text>
</comment>
<dbReference type="RefSeq" id="WP_266069128.1">
    <property type="nucleotide sequence ID" value="NZ_JAPJDA010000009.1"/>
</dbReference>
<dbReference type="Pfam" id="PF20815">
    <property type="entry name" value="GIY_YIG_2"/>
    <property type="match status" value="1"/>
</dbReference>
<evidence type="ECO:0000313" key="3">
    <source>
        <dbReference type="Proteomes" id="UP001148482"/>
    </source>
</evidence>
<organism evidence="2 3">
    <name type="scientific">Salinimicrobium profundisediminis</name>
    <dbReference type="NCBI Taxonomy" id="2994553"/>
    <lineage>
        <taxon>Bacteria</taxon>
        <taxon>Pseudomonadati</taxon>
        <taxon>Bacteroidota</taxon>
        <taxon>Flavobacteriia</taxon>
        <taxon>Flavobacteriales</taxon>
        <taxon>Flavobacteriaceae</taxon>
        <taxon>Salinimicrobium</taxon>
    </lineage>
</organism>
<evidence type="ECO:0000259" key="1">
    <source>
        <dbReference type="Pfam" id="PF20815"/>
    </source>
</evidence>